<organism evidence="2">
    <name type="scientific">Talaromyces marneffei PM1</name>
    <dbReference type="NCBI Taxonomy" id="1077442"/>
    <lineage>
        <taxon>Eukaryota</taxon>
        <taxon>Fungi</taxon>
        <taxon>Dikarya</taxon>
        <taxon>Ascomycota</taxon>
        <taxon>Pezizomycotina</taxon>
        <taxon>Eurotiomycetes</taxon>
        <taxon>Eurotiomycetidae</taxon>
        <taxon>Eurotiales</taxon>
        <taxon>Trichocomaceae</taxon>
        <taxon>Talaromyces</taxon>
        <taxon>Talaromyces sect. Talaromyces</taxon>
    </lineage>
</organism>
<dbReference type="Pfam" id="PF00636">
    <property type="entry name" value="Ribonuclease_3"/>
    <property type="match status" value="1"/>
</dbReference>
<name>A0A093UQB9_TALMA</name>
<dbReference type="Gene3D" id="1.10.1520.10">
    <property type="entry name" value="Ribonuclease III domain"/>
    <property type="match status" value="1"/>
</dbReference>
<dbReference type="AlphaFoldDB" id="A0A093UQB9"/>
<accession>A0A093UQB9</accession>
<dbReference type="EMBL" id="JPOX01000049">
    <property type="protein sequence ID" value="KFX42115.1"/>
    <property type="molecule type" value="Genomic_DNA"/>
</dbReference>
<evidence type="ECO:0000313" key="2">
    <source>
        <dbReference type="EMBL" id="KFX42115.1"/>
    </source>
</evidence>
<reference evidence="2" key="2">
    <citation type="journal article" date="2014" name="PLoS Genet.">
        <title>Signature gene expression reveals novel clues to the molecular mechanisms of dimorphic transition in Penicillium marneffei.</title>
        <authorList>
            <person name="Yang E."/>
            <person name="Wang G."/>
            <person name="Cai J."/>
            <person name="Woo P.C."/>
            <person name="Lau S.K."/>
            <person name="Yuen K.-Y."/>
            <person name="Chow W.-N."/>
            <person name="Lin X."/>
        </authorList>
    </citation>
    <scope>NUCLEOTIDE SEQUENCE</scope>
    <source>
        <strain evidence="2">PM1</strain>
    </source>
</reference>
<dbReference type="GO" id="GO:0006396">
    <property type="term" value="P:RNA processing"/>
    <property type="evidence" value="ECO:0007669"/>
    <property type="project" value="InterPro"/>
</dbReference>
<dbReference type="InterPro" id="IPR000999">
    <property type="entry name" value="RNase_III_dom"/>
</dbReference>
<feature type="domain" description="RNase III" evidence="1">
    <location>
        <begin position="75"/>
        <end position="130"/>
    </location>
</feature>
<dbReference type="InterPro" id="IPR036389">
    <property type="entry name" value="RNase_III_sf"/>
</dbReference>
<protein>
    <submittedName>
        <fullName evidence="2">Ribonuclease 3</fullName>
    </submittedName>
</protein>
<proteinExistence type="predicted"/>
<gene>
    <name evidence="2" type="ORF">GQ26_0490560</name>
</gene>
<reference key="1">
    <citation type="journal article" date="2014" name="PLoS Genet.">
        <title>Signature Gene Expression Reveals Novel Clues to the Molecular Mechanisms of Dimorphic Transition in Penicillium marneffei.</title>
        <authorList>
            <person name="Yang E."/>
            <person name="Wang G."/>
            <person name="Cai J."/>
            <person name="Woo P.C."/>
            <person name="Lau S.K."/>
            <person name="Yuen K.-Y."/>
            <person name="Chow W.-N."/>
            <person name="Lin X."/>
        </authorList>
    </citation>
    <scope>NUCLEOTIDE SEQUENCE [LARGE SCALE GENOMIC DNA]</scope>
    <source>
        <strain>PM1</strain>
    </source>
</reference>
<comment type="caution">
    <text evidence="2">The sequence shown here is derived from an EMBL/GenBank/DDBJ whole genome shotgun (WGS) entry which is preliminary data.</text>
</comment>
<dbReference type="HOGENOM" id="CLU_000907_3_0_1"/>
<dbReference type="GO" id="GO:0004525">
    <property type="term" value="F:ribonuclease III activity"/>
    <property type="evidence" value="ECO:0007669"/>
    <property type="project" value="InterPro"/>
</dbReference>
<dbReference type="eggNOG" id="ENOG502SXGS">
    <property type="taxonomic scope" value="Eukaryota"/>
</dbReference>
<dbReference type="PROSITE" id="PS50142">
    <property type="entry name" value="RNASE_3_2"/>
    <property type="match status" value="1"/>
</dbReference>
<dbReference type="SUPFAM" id="SSF69065">
    <property type="entry name" value="RNase III domain-like"/>
    <property type="match status" value="1"/>
</dbReference>
<sequence length="155" mass="16946">MEAKVAACQRIIQYSVTDMRLILEALNMSGQGLFFQGQWMKLPKNTRLAVYGDSAAAHYMCRRWVEMPLTKEQWTGIRKHVLGNSILGRTGIRMGLNYCLNLNPGTTEVSHDMMATSVEAILGAVHLDGGDQALASVMTALGLTSDLLVPLHSGP</sequence>
<evidence type="ECO:0000259" key="1">
    <source>
        <dbReference type="PROSITE" id="PS50142"/>
    </source>
</evidence>